<evidence type="ECO:0000313" key="9">
    <source>
        <dbReference type="Proteomes" id="UP000811609"/>
    </source>
</evidence>
<dbReference type="PANTHER" id="PTHR20955">
    <property type="entry name" value="PROTEIN JAGUNAL HOMOLOG 1"/>
    <property type="match status" value="1"/>
</dbReference>
<keyword evidence="3 7" id="KW-0812">Transmembrane</keyword>
<feature type="transmembrane region" description="Helical" evidence="7">
    <location>
        <begin position="45"/>
        <end position="63"/>
    </location>
</feature>
<evidence type="ECO:0000256" key="2">
    <source>
        <dbReference type="ARBA" id="ARBA00008462"/>
    </source>
</evidence>
<comment type="similarity">
    <text evidence="2">Belongs to the jagunal family.</text>
</comment>
<gene>
    <name evidence="8" type="ORF">CIPAW_05G217800</name>
</gene>
<dbReference type="InterPro" id="IPR009787">
    <property type="entry name" value="Jagunal"/>
</dbReference>
<dbReference type="PANTHER" id="PTHR20955:SF1">
    <property type="entry name" value="PROTEIN JAGUNAL HOMOLOG 1"/>
    <property type="match status" value="1"/>
</dbReference>
<name>A0A8T1QLW6_CARIL</name>
<keyword evidence="9" id="KW-1185">Reference proteome</keyword>
<evidence type="ECO:0000256" key="7">
    <source>
        <dbReference type="SAM" id="Phobius"/>
    </source>
</evidence>
<dbReference type="GO" id="GO:0016192">
    <property type="term" value="P:vesicle-mediated transport"/>
    <property type="evidence" value="ECO:0007669"/>
    <property type="project" value="TreeGrafter"/>
</dbReference>
<evidence type="ECO:0000256" key="6">
    <source>
        <dbReference type="ARBA" id="ARBA00023136"/>
    </source>
</evidence>
<organism evidence="8 9">
    <name type="scientific">Carya illinoinensis</name>
    <name type="common">Pecan</name>
    <dbReference type="NCBI Taxonomy" id="32201"/>
    <lineage>
        <taxon>Eukaryota</taxon>
        <taxon>Viridiplantae</taxon>
        <taxon>Streptophyta</taxon>
        <taxon>Embryophyta</taxon>
        <taxon>Tracheophyta</taxon>
        <taxon>Spermatophyta</taxon>
        <taxon>Magnoliopsida</taxon>
        <taxon>eudicotyledons</taxon>
        <taxon>Gunneridae</taxon>
        <taxon>Pentapetalae</taxon>
        <taxon>rosids</taxon>
        <taxon>fabids</taxon>
        <taxon>Fagales</taxon>
        <taxon>Juglandaceae</taxon>
        <taxon>Carya</taxon>
    </lineage>
</organism>
<comment type="caution">
    <text evidence="8">The sequence shown here is derived from an EMBL/GenBank/DDBJ whole genome shotgun (WGS) entry which is preliminary data.</text>
</comment>
<dbReference type="GO" id="GO:0005789">
    <property type="term" value="C:endoplasmic reticulum membrane"/>
    <property type="evidence" value="ECO:0007669"/>
    <property type="project" value="UniProtKB-SubCell"/>
</dbReference>
<evidence type="ECO:0000256" key="4">
    <source>
        <dbReference type="ARBA" id="ARBA00022824"/>
    </source>
</evidence>
<dbReference type="EMBL" id="CM031813">
    <property type="protein sequence ID" value="KAG6655457.1"/>
    <property type="molecule type" value="Genomic_DNA"/>
</dbReference>
<evidence type="ECO:0000313" key="8">
    <source>
        <dbReference type="EMBL" id="KAG6655457.1"/>
    </source>
</evidence>
<dbReference type="GO" id="GO:0007029">
    <property type="term" value="P:endoplasmic reticulum organization"/>
    <property type="evidence" value="ECO:0007669"/>
    <property type="project" value="InterPro"/>
</dbReference>
<reference evidence="8" key="1">
    <citation type="submission" date="2020-12" db="EMBL/GenBank/DDBJ databases">
        <title>WGS assembly of Carya illinoinensis cv. Pawnee.</title>
        <authorList>
            <person name="Platts A."/>
            <person name="Shu S."/>
            <person name="Wright S."/>
            <person name="Barry K."/>
            <person name="Edger P."/>
            <person name="Pires J.C."/>
            <person name="Schmutz J."/>
        </authorList>
    </citation>
    <scope>NUCLEOTIDE SEQUENCE</scope>
    <source>
        <tissue evidence="8">Leaf</tissue>
    </source>
</reference>
<dbReference type="Proteomes" id="UP000811609">
    <property type="component" value="Chromosome 5"/>
</dbReference>
<accession>A0A8T1QLW6</accession>
<keyword evidence="6 7" id="KW-0472">Membrane</keyword>
<evidence type="ECO:0000256" key="3">
    <source>
        <dbReference type="ARBA" id="ARBA00022692"/>
    </source>
</evidence>
<comment type="subcellular location">
    <subcellularLocation>
        <location evidence="1">Endoplasmic reticulum membrane</location>
        <topology evidence="1">Multi-pass membrane protein</topology>
    </subcellularLocation>
</comment>
<evidence type="ECO:0000256" key="5">
    <source>
        <dbReference type="ARBA" id="ARBA00022989"/>
    </source>
</evidence>
<dbReference type="AlphaFoldDB" id="A0A8T1QLW6"/>
<proteinExistence type="inferred from homology"/>
<sequence length="72" mass="8086">MVGSSTTILLWLACLFKSNFMLEVIRYPSKWETKKLELLETSLVLFGFLVQVFTIGTTTSLIGNMSPPKRAS</sequence>
<evidence type="ECO:0000256" key="1">
    <source>
        <dbReference type="ARBA" id="ARBA00004477"/>
    </source>
</evidence>
<keyword evidence="4" id="KW-0256">Endoplasmic reticulum</keyword>
<protein>
    <submittedName>
        <fullName evidence="8">Uncharacterized protein</fullName>
    </submittedName>
</protein>
<keyword evidence="5 7" id="KW-1133">Transmembrane helix</keyword>